<feature type="compositionally biased region" description="Basic residues" evidence="1">
    <location>
        <begin position="1"/>
        <end position="14"/>
    </location>
</feature>
<evidence type="ECO:0000256" key="1">
    <source>
        <dbReference type="SAM" id="MobiDB-lite"/>
    </source>
</evidence>
<comment type="caution">
    <text evidence="2">The sequence shown here is derived from an EMBL/GenBank/DDBJ whole genome shotgun (WGS) entry which is preliminary data.</text>
</comment>
<keyword evidence="3" id="KW-1185">Reference proteome</keyword>
<dbReference type="Proteomes" id="UP001054821">
    <property type="component" value="Chromosome 5"/>
</dbReference>
<gene>
    <name evidence="2" type="ORF">L3X38_029749</name>
</gene>
<name>A0AAD4Z2J0_PRUDU</name>
<dbReference type="AlphaFoldDB" id="A0AAD4Z2J0"/>
<feature type="region of interest" description="Disordered" evidence="1">
    <location>
        <begin position="1"/>
        <end position="74"/>
    </location>
</feature>
<accession>A0AAD4Z2J0</accession>
<evidence type="ECO:0000313" key="3">
    <source>
        <dbReference type="Proteomes" id="UP001054821"/>
    </source>
</evidence>
<sequence>MGKSKSSLRSKTEKRKTEYNKTMQACNAISELLREAKEHDEEDSDKSKYGVNNKEEEEEERKAGKKGEKEKQLV</sequence>
<reference evidence="2 3" key="1">
    <citation type="journal article" date="2022" name="G3 (Bethesda)">
        <title>Whole-genome sequence and methylome profiling of the almond [Prunus dulcis (Mill.) D.A. Webb] cultivar 'Nonpareil'.</title>
        <authorList>
            <person name="D'Amico-Willman K.M."/>
            <person name="Ouma W.Z."/>
            <person name="Meulia T."/>
            <person name="Sideli G.M."/>
            <person name="Gradziel T.M."/>
            <person name="Fresnedo-Ramirez J."/>
        </authorList>
    </citation>
    <scope>NUCLEOTIDE SEQUENCE [LARGE SCALE GENOMIC DNA]</scope>
    <source>
        <strain evidence="2">Clone GOH B32 T37-40</strain>
    </source>
</reference>
<evidence type="ECO:0000313" key="2">
    <source>
        <dbReference type="EMBL" id="KAI5330351.1"/>
    </source>
</evidence>
<organism evidence="2 3">
    <name type="scientific">Prunus dulcis</name>
    <name type="common">Almond</name>
    <name type="synonym">Amygdalus dulcis</name>
    <dbReference type="NCBI Taxonomy" id="3755"/>
    <lineage>
        <taxon>Eukaryota</taxon>
        <taxon>Viridiplantae</taxon>
        <taxon>Streptophyta</taxon>
        <taxon>Embryophyta</taxon>
        <taxon>Tracheophyta</taxon>
        <taxon>Spermatophyta</taxon>
        <taxon>Magnoliopsida</taxon>
        <taxon>eudicotyledons</taxon>
        <taxon>Gunneridae</taxon>
        <taxon>Pentapetalae</taxon>
        <taxon>rosids</taxon>
        <taxon>fabids</taxon>
        <taxon>Rosales</taxon>
        <taxon>Rosaceae</taxon>
        <taxon>Amygdaloideae</taxon>
        <taxon>Amygdaleae</taxon>
        <taxon>Prunus</taxon>
    </lineage>
</organism>
<dbReference type="EMBL" id="JAJFAZ020000005">
    <property type="protein sequence ID" value="KAI5330351.1"/>
    <property type="molecule type" value="Genomic_DNA"/>
</dbReference>
<protein>
    <submittedName>
        <fullName evidence="2">Uncharacterized protein</fullName>
    </submittedName>
</protein>
<proteinExistence type="predicted"/>
<feature type="compositionally biased region" description="Basic and acidic residues" evidence="1">
    <location>
        <begin position="60"/>
        <end position="74"/>
    </location>
</feature>